<keyword evidence="1" id="KW-0472">Membrane</keyword>
<keyword evidence="3" id="KW-1185">Reference proteome</keyword>
<gene>
    <name evidence="2" type="ORF">A4A49_53504</name>
</gene>
<name>A0A1J6KBK4_NICAT</name>
<evidence type="ECO:0000256" key="1">
    <source>
        <dbReference type="SAM" id="Phobius"/>
    </source>
</evidence>
<organism evidence="2 3">
    <name type="scientific">Nicotiana attenuata</name>
    <name type="common">Coyote tobacco</name>
    <dbReference type="NCBI Taxonomy" id="49451"/>
    <lineage>
        <taxon>Eukaryota</taxon>
        <taxon>Viridiplantae</taxon>
        <taxon>Streptophyta</taxon>
        <taxon>Embryophyta</taxon>
        <taxon>Tracheophyta</taxon>
        <taxon>Spermatophyta</taxon>
        <taxon>Magnoliopsida</taxon>
        <taxon>eudicotyledons</taxon>
        <taxon>Gunneridae</taxon>
        <taxon>Pentapetalae</taxon>
        <taxon>asterids</taxon>
        <taxon>lamiids</taxon>
        <taxon>Solanales</taxon>
        <taxon>Solanaceae</taxon>
        <taxon>Nicotianoideae</taxon>
        <taxon>Nicotianeae</taxon>
        <taxon>Nicotiana</taxon>
    </lineage>
</organism>
<evidence type="ECO:0000313" key="3">
    <source>
        <dbReference type="Proteomes" id="UP000187609"/>
    </source>
</evidence>
<dbReference type="AlphaFoldDB" id="A0A1J6KBK4"/>
<comment type="caution">
    <text evidence="2">The sequence shown here is derived from an EMBL/GenBank/DDBJ whole genome shotgun (WGS) entry which is preliminary data.</text>
</comment>
<reference evidence="2" key="1">
    <citation type="submission" date="2016-11" db="EMBL/GenBank/DDBJ databases">
        <title>The genome of Nicotiana attenuata.</title>
        <authorList>
            <person name="Xu S."/>
            <person name="Brockmoeller T."/>
            <person name="Gaquerel E."/>
            <person name="Navarro A."/>
            <person name="Kuhl H."/>
            <person name="Gase K."/>
            <person name="Ling Z."/>
            <person name="Zhou W."/>
            <person name="Kreitzer C."/>
            <person name="Stanke M."/>
            <person name="Tang H."/>
            <person name="Lyons E."/>
            <person name="Pandey P."/>
            <person name="Pandey S.P."/>
            <person name="Timmermann B."/>
            <person name="Baldwin I.T."/>
        </authorList>
    </citation>
    <scope>NUCLEOTIDE SEQUENCE [LARGE SCALE GENOMIC DNA]</scope>
    <source>
        <strain evidence="2">UT</strain>
    </source>
</reference>
<keyword evidence="1" id="KW-1133">Transmembrane helix</keyword>
<evidence type="ECO:0000313" key="2">
    <source>
        <dbReference type="EMBL" id="OIT27450.1"/>
    </source>
</evidence>
<dbReference type="Gramene" id="OIT27450">
    <property type="protein sequence ID" value="OIT27450"/>
    <property type="gene ID" value="A4A49_53504"/>
</dbReference>
<feature type="transmembrane region" description="Helical" evidence="1">
    <location>
        <begin position="12"/>
        <end position="35"/>
    </location>
</feature>
<dbReference type="Proteomes" id="UP000187609">
    <property type="component" value="Unassembled WGS sequence"/>
</dbReference>
<proteinExistence type="predicted"/>
<sequence>MNLAKTCGTWKRLCYVAGKVSITFSACWIIAVYVLKGSNGKILHLSKLQGQI</sequence>
<keyword evidence="1" id="KW-0812">Transmembrane</keyword>
<protein>
    <submittedName>
        <fullName evidence="2">Uncharacterized protein</fullName>
    </submittedName>
</protein>
<dbReference type="EMBL" id="MJEQ01002409">
    <property type="protein sequence ID" value="OIT27450.1"/>
    <property type="molecule type" value="Genomic_DNA"/>
</dbReference>
<accession>A0A1J6KBK4</accession>